<accession>A0A8H3U7X3</accession>
<dbReference type="AlphaFoldDB" id="A0A8H3U7X3"/>
<keyword evidence="4" id="KW-0547">Nucleotide-binding</keyword>
<feature type="region of interest" description="Disordered" evidence="11">
    <location>
        <begin position="1"/>
        <end position="115"/>
    </location>
</feature>
<evidence type="ECO:0000256" key="2">
    <source>
        <dbReference type="ARBA" id="ARBA00007025"/>
    </source>
</evidence>
<keyword evidence="8" id="KW-0156">Chromatin regulator</keyword>
<comment type="subcellular location">
    <subcellularLocation>
        <location evidence="1">Nucleus</location>
    </subcellularLocation>
</comment>
<dbReference type="SMART" id="SM00487">
    <property type="entry name" value="DEXDc"/>
    <property type="match status" value="1"/>
</dbReference>
<keyword evidence="6" id="KW-0347">Helicase</keyword>
<feature type="compositionally biased region" description="Pro residues" evidence="11">
    <location>
        <begin position="366"/>
        <end position="383"/>
    </location>
</feature>
<dbReference type="EC" id="3.6.4.12" evidence="3"/>
<evidence type="ECO:0000313" key="14">
    <source>
        <dbReference type="EMBL" id="KAE9963829.1"/>
    </source>
</evidence>
<evidence type="ECO:0000256" key="4">
    <source>
        <dbReference type="ARBA" id="ARBA00022741"/>
    </source>
</evidence>
<dbReference type="GO" id="GO:0005634">
    <property type="term" value="C:nucleus"/>
    <property type="evidence" value="ECO:0007669"/>
    <property type="project" value="UniProtKB-SubCell"/>
</dbReference>
<feature type="domain" description="Helicase ATP-binding" evidence="12">
    <location>
        <begin position="637"/>
        <end position="810"/>
    </location>
</feature>
<dbReference type="CDD" id="cd18793">
    <property type="entry name" value="SF2_C_SNF"/>
    <property type="match status" value="1"/>
</dbReference>
<dbReference type="PROSITE" id="PS51194">
    <property type="entry name" value="HELICASE_CTER"/>
    <property type="match status" value="1"/>
</dbReference>
<evidence type="ECO:0000313" key="15">
    <source>
        <dbReference type="Proteomes" id="UP000433883"/>
    </source>
</evidence>
<dbReference type="InterPro" id="IPR038718">
    <property type="entry name" value="SNF2-like_sf"/>
</dbReference>
<dbReference type="GO" id="GO:0003677">
    <property type="term" value="F:DNA binding"/>
    <property type="evidence" value="ECO:0007669"/>
    <property type="project" value="UniProtKB-KW"/>
</dbReference>
<feature type="compositionally biased region" description="Polar residues" evidence="11">
    <location>
        <begin position="12"/>
        <end position="28"/>
    </location>
</feature>
<evidence type="ECO:0000256" key="6">
    <source>
        <dbReference type="ARBA" id="ARBA00022806"/>
    </source>
</evidence>
<dbReference type="InterPro" id="IPR000330">
    <property type="entry name" value="SNF2_N"/>
</dbReference>
<dbReference type="PROSITE" id="PS51192">
    <property type="entry name" value="HELICASE_ATP_BIND_1"/>
    <property type="match status" value="1"/>
</dbReference>
<reference evidence="14 15" key="1">
    <citation type="submission" date="2019-11" db="EMBL/GenBank/DDBJ databases">
        <title>Venturia inaequalis Genome Resource.</title>
        <authorList>
            <person name="Lichtner F.J."/>
        </authorList>
    </citation>
    <scope>NUCLEOTIDE SEQUENCE [LARGE SCALE GENOMIC DNA]</scope>
    <source>
        <strain evidence="14">Bline_iso_100314</strain>
    </source>
</reference>
<protein>
    <recommendedName>
        <fullName evidence="3">DNA helicase</fullName>
        <ecNumber evidence="3">3.6.4.12</ecNumber>
    </recommendedName>
</protein>
<feature type="compositionally biased region" description="Low complexity" evidence="11">
    <location>
        <begin position="384"/>
        <end position="402"/>
    </location>
</feature>
<dbReference type="GO" id="GO:0005524">
    <property type="term" value="F:ATP binding"/>
    <property type="evidence" value="ECO:0007669"/>
    <property type="project" value="UniProtKB-KW"/>
</dbReference>
<dbReference type="EMBL" id="WNWQ01000778">
    <property type="protein sequence ID" value="KAE9963829.1"/>
    <property type="molecule type" value="Genomic_DNA"/>
</dbReference>
<dbReference type="GO" id="GO:0003678">
    <property type="term" value="F:DNA helicase activity"/>
    <property type="evidence" value="ECO:0007669"/>
    <property type="project" value="UniProtKB-EC"/>
</dbReference>
<name>A0A8H3U7X3_VENIN</name>
<evidence type="ECO:0000256" key="10">
    <source>
        <dbReference type="ARBA" id="ARBA00023242"/>
    </source>
</evidence>
<dbReference type="SUPFAM" id="SSF52540">
    <property type="entry name" value="P-loop containing nucleoside triphosphate hydrolases"/>
    <property type="match status" value="2"/>
</dbReference>
<dbReference type="PANTHER" id="PTHR10799">
    <property type="entry name" value="SNF2/RAD54 HELICASE FAMILY"/>
    <property type="match status" value="1"/>
</dbReference>
<dbReference type="Gene3D" id="3.40.50.300">
    <property type="entry name" value="P-loop containing nucleotide triphosphate hydrolases"/>
    <property type="match status" value="1"/>
</dbReference>
<evidence type="ECO:0000259" key="13">
    <source>
        <dbReference type="PROSITE" id="PS51194"/>
    </source>
</evidence>
<feature type="region of interest" description="Disordered" evidence="11">
    <location>
        <begin position="221"/>
        <end position="240"/>
    </location>
</feature>
<dbReference type="InterPro" id="IPR001650">
    <property type="entry name" value="Helicase_C-like"/>
</dbReference>
<keyword evidence="10" id="KW-0539">Nucleus</keyword>
<dbReference type="InterPro" id="IPR049730">
    <property type="entry name" value="SNF2/RAD54-like_C"/>
</dbReference>
<dbReference type="InterPro" id="IPR027417">
    <property type="entry name" value="P-loop_NTPase"/>
</dbReference>
<evidence type="ECO:0000256" key="8">
    <source>
        <dbReference type="ARBA" id="ARBA00022853"/>
    </source>
</evidence>
<dbReference type="InterPro" id="IPR014001">
    <property type="entry name" value="Helicase_ATP-bd"/>
</dbReference>
<evidence type="ECO:0000256" key="1">
    <source>
        <dbReference type="ARBA" id="ARBA00004123"/>
    </source>
</evidence>
<organism evidence="14 15">
    <name type="scientific">Venturia inaequalis</name>
    <name type="common">Apple scab fungus</name>
    <dbReference type="NCBI Taxonomy" id="5025"/>
    <lineage>
        <taxon>Eukaryota</taxon>
        <taxon>Fungi</taxon>
        <taxon>Dikarya</taxon>
        <taxon>Ascomycota</taxon>
        <taxon>Pezizomycotina</taxon>
        <taxon>Dothideomycetes</taxon>
        <taxon>Pleosporomycetidae</taxon>
        <taxon>Venturiales</taxon>
        <taxon>Venturiaceae</taxon>
        <taxon>Venturia</taxon>
    </lineage>
</organism>
<dbReference type="OrthoDB" id="5857104at2759"/>
<evidence type="ECO:0000256" key="5">
    <source>
        <dbReference type="ARBA" id="ARBA00022801"/>
    </source>
</evidence>
<keyword evidence="5" id="KW-0378">Hydrolase</keyword>
<dbReference type="FunFam" id="3.40.50.10810:FF:000014">
    <property type="entry name" value="SWI/SNF-related matrix-associated actin-dependent regulator of chromatin subfamily A containing DEAD/H box 1"/>
    <property type="match status" value="1"/>
</dbReference>
<comment type="similarity">
    <text evidence="2">Belongs to the SNF2/RAD54 helicase family.</text>
</comment>
<dbReference type="Pfam" id="PF00176">
    <property type="entry name" value="SNF2-rel_dom"/>
    <property type="match status" value="1"/>
</dbReference>
<dbReference type="GO" id="GO:0005694">
    <property type="term" value="C:chromosome"/>
    <property type="evidence" value="ECO:0007669"/>
    <property type="project" value="UniProtKB-ARBA"/>
</dbReference>
<dbReference type="GO" id="GO:0016787">
    <property type="term" value="F:hydrolase activity"/>
    <property type="evidence" value="ECO:0007669"/>
    <property type="project" value="UniProtKB-KW"/>
</dbReference>
<dbReference type="SMART" id="SM00490">
    <property type="entry name" value="HELICc"/>
    <property type="match status" value="1"/>
</dbReference>
<feature type="compositionally biased region" description="Polar residues" evidence="11">
    <location>
        <begin position="76"/>
        <end position="104"/>
    </location>
</feature>
<sequence length="1239" mass="138763">MDSDPIEETPPRRSTMNYTNGQPNTSQDEYGEDIFDDDDAIRQADTIATQPLHGYRPGAMPYSSPSNVSSPPAPQHYTQPTQMLHPQQLTPHRQHNGSQIQVPHSASPPAFRMDNSRFAQPSQVPQFPQHQPPMYNRNMMMPPGTFYRPPMPQPAYPMANGSSQSMSQLSNFDDPPLAADSDSDGDGHRSDIPPPNFGFQQQMSGFYHNSAPLRPQAHKRVAEDSASAYGGVSRPPKIARTVPANKLPNSEYQDMAISHIHDYEEREKVARMRNVVPNYPINKLVGWLRSKKGNYDDAINAVMEEMERTERAASGTIVDISDDEPETLGVARSTPSQPTPARPSVKHGAAANGKSILDKYSMLSGPKPPLQPKPIIQPRPVAPAPSASTPSVSSAPSTPLQPVRRRLQQGRRPERRLDSSPAASPAAPSPQPIATAPPLRTKKRVDPDEYVTDEDVAPEVREDIDAQAFDYFNKIATEQDLRDMTNCTDEEAKLMLSKRPFKSLDSIRKVVVPPKEGKKKRAGGSQKTLGDRILDKVVDMMTGLEAVDRVVKLCEGYADDLRSSLQKLGIDTDKAAVKNSLAVTSLDDEPKIDSGVVTPASDVHNFPQQPANMNPEETMKDFQIVGMNWLNLMYTQGQKWSKKSGCILADDMGLGKTLQIISFLSHQLEKGNNGPHLVVVPTSTLENWLREFQRFAPAIKFEPYSGKQAERSSRQMELEEYMANETNTPIHVIVTTYQLAASAKDNTWLRKTFSFNSCIFDEGHMLKNRETERYKALKRIRAKFRVLLTGTPLQNNLQELVSVLAFIMPDLFDDCEEDLNLIFQHRAKTTDEDHAALLSKQRIQRAKTMLTPFILRRTKDQVMKDLPAKTKRVELCEMTEAQASMYNGYRDKSREVLIARKEGKSVGDEKVPHIMLERLAAIHPILHRTHYSDETIRTKIVPNVPRKGTFKGWSDIKMFEEFTWYSDFELHQICTKYGKESRTLAKIRLQNDEWMDSGKVHKLVELLKQFSAETAGTDKEPNRTLIFSQFKKSLDVLEEVFVTEGIDYTRIDGSTDINDRQDLIDEFHTNKKIQVFMITTKSGGAGINLACANKVIVLDPSFNPQDDVQAENRAHRIGQTREVEVITLISKGTIEVLIHKLGQSKLQLDKRVAGGDDSDAITKRNEALLEEMLMNGEEDIPTPPNESVEGEVANGSTKKEEGVPENVIEQENGTKDLKDAFAEGMKAKGVDVKGETIQE</sequence>
<dbReference type="GO" id="GO:0140658">
    <property type="term" value="F:ATP-dependent chromatin remodeler activity"/>
    <property type="evidence" value="ECO:0007669"/>
    <property type="project" value="UniProtKB-ARBA"/>
</dbReference>
<comment type="caution">
    <text evidence="14">The sequence shown here is derived from an EMBL/GenBank/DDBJ whole genome shotgun (WGS) entry which is preliminary data.</text>
</comment>
<dbReference type="Proteomes" id="UP000433883">
    <property type="component" value="Unassembled WGS sequence"/>
</dbReference>
<evidence type="ECO:0000256" key="11">
    <source>
        <dbReference type="SAM" id="MobiDB-lite"/>
    </source>
</evidence>
<dbReference type="Pfam" id="PF00271">
    <property type="entry name" value="Helicase_C"/>
    <property type="match status" value="1"/>
</dbReference>
<feature type="region of interest" description="Disordered" evidence="11">
    <location>
        <begin position="310"/>
        <end position="450"/>
    </location>
</feature>
<feature type="compositionally biased region" description="Low complexity" evidence="11">
    <location>
        <begin position="61"/>
        <end position="70"/>
    </location>
</feature>
<feature type="region of interest" description="Disordered" evidence="11">
    <location>
        <begin position="1178"/>
        <end position="1215"/>
    </location>
</feature>
<feature type="compositionally biased region" description="Acidic residues" evidence="11">
    <location>
        <begin position="29"/>
        <end position="39"/>
    </location>
</feature>
<keyword evidence="9" id="KW-0238">DNA-binding</keyword>
<feature type="region of interest" description="Disordered" evidence="11">
    <location>
        <begin position="151"/>
        <end position="203"/>
    </location>
</feature>
<evidence type="ECO:0000259" key="12">
    <source>
        <dbReference type="PROSITE" id="PS51192"/>
    </source>
</evidence>
<evidence type="ECO:0000256" key="3">
    <source>
        <dbReference type="ARBA" id="ARBA00012551"/>
    </source>
</evidence>
<evidence type="ECO:0000256" key="9">
    <source>
        <dbReference type="ARBA" id="ARBA00023125"/>
    </source>
</evidence>
<evidence type="ECO:0000256" key="7">
    <source>
        <dbReference type="ARBA" id="ARBA00022840"/>
    </source>
</evidence>
<feature type="compositionally biased region" description="Low complexity" evidence="11">
    <location>
        <begin position="419"/>
        <end position="438"/>
    </location>
</feature>
<gene>
    <name evidence="14" type="ORF">BLS_008870</name>
</gene>
<feature type="compositionally biased region" description="Polar residues" evidence="11">
    <location>
        <begin position="160"/>
        <end position="171"/>
    </location>
</feature>
<keyword evidence="7" id="KW-0067">ATP-binding</keyword>
<proteinExistence type="inferred from homology"/>
<feature type="domain" description="Helicase C-terminal" evidence="13">
    <location>
        <begin position="1002"/>
        <end position="1188"/>
    </location>
</feature>
<dbReference type="Gene3D" id="3.40.50.10810">
    <property type="entry name" value="Tandem AAA-ATPase domain"/>
    <property type="match status" value="1"/>
</dbReference>